<name>A0A1V9TLI5_9LACO</name>
<dbReference type="AlphaFoldDB" id="A0A1V9TLI5"/>
<accession>A0A1V9TLI5</accession>
<sequence>MEALGSTARLNDLKLRIQSTIPNVPHEKESAYKAAQLT</sequence>
<dbReference type="EMBL" id="NBEF01000034">
    <property type="protein sequence ID" value="OQQ89212.1"/>
    <property type="molecule type" value="Genomic_DNA"/>
</dbReference>
<protein>
    <submittedName>
        <fullName evidence="1">Uncharacterized protein</fullName>
    </submittedName>
</protein>
<organism evidence="1 2">
    <name type="scientific">Ligilactobacillus salivarius</name>
    <dbReference type="NCBI Taxonomy" id="1624"/>
    <lineage>
        <taxon>Bacteria</taxon>
        <taxon>Bacillati</taxon>
        <taxon>Bacillota</taxon>
        <taxon>Bacilli</taxon>
        <taxon>Lactobacillales</taxon>
        <taxon>Lactobacillaceae</taxon>
        <taxon>Ligilactobacillus</taxon>
    </lineage>
</organism>
<evidence type="ECO:0000313" key="2">
    <source>
        <dbReference type="Proteomes" id="UP000192575"/>
    </source>
</evidence>
<reference evidence="1 2" key="1">
    <citation type="submission" date="2017-03" db="EMBL/GenBank/DDBJ databases">
        <title>Phylogenomics and comparative genomics of Lactobacillus salivarius, a mammalian gut commensal.</title>
        <authorList>
            <person name="Harris H.M."/>
        </authorList>
    </citation>
    <scope>NUCLEOTIDE SEQUENCE [LARGE SCALE GENOMIC DNA]</scope>
    <source>
        <strain evidence="1 2">JCM 1047</strain>
    </source>
</reference>
<proteinExistence type="predicted"/>
<comment type="caution">
    <text evidence="1">The sequence shown here is derived from an EMBL/GenBank/DDBJ whole genome shotgun (WGS) entry which is preliminary data.</text>
</comment>
<evidence type="ECO:0000313" key="1">
    <source>
        <dbReference type="EMBL" id="OQQ89212.1"/>
    </source>
</evidence>
<dbReference type="Proteomes" id="UP000192575">
    <property type="component" value="Unassembled WGS sequence"/>
</dbReference>
<gene>
    <name evidence="1" type="ORF">B6U56_10530</name>
</gene>